<sequence length="215" mass="24069">MRLLIPASPQVVLSCLSRGTSGYPKSSPIRPVPTTVDALGCHPDHPVQPQFLTFPWEEATSLKKAAIRTKHLSEEMKACKLTQMDLTGLPHTNAQFLCATINYEWDGDTSDDGSIEKCFTEEMVTVLSMMAMDNAEDDLVILPVSELRARDKKLWLTSKDKVEELTYKNLKPYVDWSWNNGANNNKSDALIVLKLSQVSRLPLTAVMAIYHTELC</sequence>
<protein>
    <submittedName>
        <fullName evidence="1">Uncharacterized protein</fullName>
    </submittedName>
</protein>
<dbReference type="Proteomes" id="UP001295423">
    <property type="component" value="Unassembled WGS sequence"/>
</dbReference>
<accession>A0AAD2FPC9</accession>
<dbReference type="PROSITE" id="PS51257">
    <property type="entry name" value="PROKAR_LIPOPROTEIN"/>
    <property type="match status" value="1"/>
</dbReference>
<keyword evidence="2" id="KW-1185">Reference proteome</keyword>
<dbReference type="EMBL" id="CAKOGP040001735">
    <property type="protein sequence ID" value="CAJ1947635.1"/>
    <property type="molecule type" value="Genomic_DNA"/>
</dbReference>
<comment type="caution">
    <text evidence="1">The sequence shown here is derived from an EMBL/GenBank/DDBJ whole genome shotgun (WGS) entry which is preliminary data.</text>
</comment>
<evidence type="ECO:0000313" key="1">
    <source>
        <dbReference type="EMBL" id="CAJ1947635.1"/>
    </source>
</evidence>
<name>A0AAD2FPC9_9STRA</name>
<dbReference type="AlphaFoldDB" id="A0AAD2FPC9"/>
<reference evidence="1" key="1">
    <citation type="submission" date="2023-08" db="EMBL/GenBank/DDBJ databases">
        <authorList>
            <person name="Audoor S."/>
            <person name="Bilcke G."/>
        </authorList>
    </citation>
    <scope>NUCLEOTIDE SEQUENCE</scope>
</reference>
<organism evidence="1 2">
    <name type="scientific">Cylindrotheca closterium</name>
    <dbReference type="NCBI Taxonomy" id="2856"/>
    <lineage>
        <taxon>Eukaryota</taxon>
        <taxon>Sar</taxon>
        <taxon>Stramenopiles</taxon>
        <taxon>Ochrophyta</taxon>
        <taxon>Bacillariophyta</taxon>
        <taxon>Bacillariophyceae</taxon>
        <taxon>Bacillariophycidae</taxon>
        <taxon>Bacillariales</taxon>
        <taxon>Bacillariaceae</taxon>
        <taxon>Cylindrotheca</taxon>
    </lineage>
</organism>
<evidence type="ECO:0000313" key="2">
    <source>
        <dbReference type="Proteomes" id="UP001295423"/>
    </source>
</evidence>
<proteinExistence type="predicted"/>
<gene>
    <name evidence="1" type="ORF">CYCCA115_LOCUS11237</name>
</gene>